<evidence type="ECO:0000256" key="2">
    <source>
        <dbReference type="ARBA" id="ARBA00008673"/>
    </source>
</evidence>
<dbReference type="Pfam" id="PF25024">
    <property type="entry name" value="EGF_TEN"/>
    <property type="match status" value="1"/>
</dbReference>
<organism evidence="16 17">
    <name type="scientific">Astyanax mexicanus</name>
    <name type="common">Blind cave fish</name>
    <name type="synonym">Astyanax fasciatus mexicanus</name>
    <dbReference type="NCBI Taxonomy" id="7994"/>
    <lineage>
        <taxon>Eukaryota</taxon>
        <taxon>Metazoa</taxon>
        <taxon>Chordata</taxon>
        <taxon>Craniata</taxon>
        <taxon>Vertebrata</taxon>
        <taxon>Euteleostomi</taxon>
        <taxon>Actinopterygii</taxon>
        <taxon>Neopterygii</taxon>
        <taxon>Teleostei</taxon>
        <taxon>Ostariophysi</taxon>
        <taxon>Characiformes</taxon>
        <taxon>Characoidei</taxon>
        <taxon>Acestrorhamphidae</taxon>
        <taxon>Acestrorhamphinae</taxon>
        <taxon>Astyanax</taxon>
    </lineage>
</organism>
<evidence type="ECO:0000259" key="13">
    <source>
        <dbReference type="PROSITE" id="PS50026"/>
    </source>
</evidence>
<dbReference type="PROSITE" id="PS50026">
    <property type="entry name" value="EGF_3"/>
    <property type="match status" value="2"/>
</dbReference>
<keyword evidence="6 12" id="KW-0732">Signal</keyword>
<reference evidence="16" key="1">
    <citation type="submission" date="2025-08" db="UniProtKB">
        <authorList>
            <consortium name="Ensembl"/>
        </authorList>
    </citation>
    <scope>IDENTIFICATION</scope>
</reference>
<dbReference type="InterPro" id="IPR036116">
    <property type="entry name" value="FN3_sf"/>
</dbReference>
<feature type="domain" description="Fibronectin type-III" evidence="14">
    <location>
        <begin position="1146"/>
        <end position="1231"/>
    </location>
</feature>
<dbReference type="Ensembl" id="ENSAMXT00005059967.1">
    <property type="protein sequence ID" value="ENSAMXP00005055469.1"/>
    <property type="gene ID" value="ENSAMXG00005024631.1"/>
</dbReference>
<feature type="domain" description="EGF-like" evidence="13">
    <location>
        <begin position="533"/>
        <end position="564"/>
    </location>
</feature>
<dbReference type="SMART" id="SM00186">
    <property type="entry name" value="FBG"/>
    <property type="match status" value="1"/>
</dbReference>
<feature type="disulfide bond" evidence="10">
    <location>
        <begin position="399"/>
        <end position="408"/>
    </location>
</feature>
<evidence type="ECO:0000256" key="4">
    <source>
        <dbReference type="ARBA" id="ARBA00022530"/>
    </source>
</evidence>
<proteinExistence type="inferred from homology"/>
<evidence type="ECO:0000256" key="5">
    <source>
        <dbReference type="ARBA" id="ARBA00022536"/>
    </source>
</evidence>
<dbReference type="InterPro" id="IPR013783">
    <property type="entry name" value="Ig-like_fold"/>
</dbReference>
<feature type="disulfide bond" evidence="10">
    <location>
        <begin position="554"/>
        <end position="563"/>
    </location>
</feature>
<dbReference type="PANTHER" id="PTHR46708">
    <property type="entry name" value="TENASCIN"/>
    <property type="match status" value="1"/>
</dbReference>
<feature type="domain" description="Fibronectin type-III" evidence="14">
    <location>
        <begin position="599"/>
        <end position="689"/>
    </location>
</feature>
<evidence type="ECO:0000256" key="12">
    <source>
        <dbReference type="SAM" id="SignalP"/>
    </source>
</evidence>
<dbReference type="InterPro" id="IPR050991">
    <property type="entry name" value="ECM_Regulatory_Proteins"/>
</dbReference>
<keyword evidence="4" id="KW-0272">Extracellular matrix</keyword>
<feature type="domain" description="Fibronectin type-III" evidence="14">
    <location>
        <begin position="1399"/>
        <end position="1492"/>
    </location>
</feature>
<evidence type="ECO:0000256" key="10">
    <source>
        <dbReference type="PROSITE-ProRule" id="PRU00076"/>
    </source>
</evidence>
<evidence type="ECO:0000256" key="7">
    <source>
        <dbReference type="ARBA" id="ARBA00022737"/>
    </source>
</evidence>
<feature type="domain" description="Fibronectin type-III" evidence="14">
    <location>
        <begin position="867"/>
        <end position="960"/>
    </location>
</feature>
<dbReference type="Gene3D" id="2.60.40.10">
    <property type="entry name" value="Immunoglobulins"/>
    <property type="match status" value="13"/>
</dbReference>
<dbReference type="Gene3D" id="2.20.25.10">
    <property type="match status" value="1"/>
</dbReference>
<dbReference type="SUPFAM" id="SSF49265">
    <property type="entry name" value="Fibronectin type III"/>
    <property type="match status" value="11"/>
</dbReference>
<dbReference type="Pfam" id="PF23106">
    <property type="entry name" value="EGF_Teneurin"/>
    <property type="match status" value="3"/>
</dbReference>
<dbReference type="PROSITE" id="PS01186">
    <property type="entry name" value="EGF_2"/>
    <property type="match status" value="4"/>
</dbReference>
<feature type="domain" description="Fibronectin type-III" evidence="14">
    <location>
        <begin position="1581"/>
        <end position="1670"/>
    </location>
</feature>
<dbReference type="InterPro" id="IPR036056">
    <property type="entry name" value="Fibrinogen-like_C"/>
</dbReference>
<feature type="domain" description="Fibronectin type-III" evidence="14">
    <location>
        <begin position="1494"/>
        <end position="1580"/>
    </location>
</feature>
<evidence type="ECO:0000256" key="1">
    <source>
        <dbReference type="ARBA" id="ARBA00004498"/>
    </source>
</evidence>
<feature type="disulfide bond" evidence="10">
    <location>
        <begin position="537"/>
        <end position="547"/>
    </location>
</feature>
<comment type="caution">
    <text evidence="10">Lacks conserved residue(s) required for the propagation of feature annotation.</text>
</comment>
<feature type="domain" description="Fibronectin type-III" evidence="14">
    <location>
        <begin position="961"/>
        <end position="1047"/>
    </location>
</feature>
<feature type="domain" description="EGF-like" evidence="13">
    <location>
        <begin position="378"/>
        <end position="409"/>
    </location>
</feature>
<evidence type="ECO:0000256" key="6">
    <source>
        <dbReference type="ARBA" id="ARBA00022729"/>
    </source>
</evidence>
<feature type="chain" id="PRO_5034950054" evidence="12">
    <location>
        <begin position="23"/>
        <end position="2053"/>
    </location>
</feature>
<comment type="subcellular location">
    <subcellularLocation>
        <location evidence="1">Secreted</location>
        <location evidence="1">Extracellular space</location>
        <location evidence="1">Extracellular matrix</location>
    </subcellularLocation>
</comment>
<comment type="similarity">
    <text evidence="2">Belongs to the tenascin family.</text>
</comment>
<dbReference type="InterPro" id="IPR002181">
    <property type="entry name" value="Fibrinogen_a/b/g_C_dom"/>
</dbReference>
<feature type="domain" description="Fibronectin type-III" evidence="14">
    <location>
        <begin position="778"/>
        <end position="866"/>
    </location>
</feature>
<dbReference type="Gene3D" id="3.90.215.10">
    <property type="entry name" value="Gamma Fibrinogen, chain A, domain 1"/>
    <property type="match status" value="1"/>
</dbReference>
<dbReference type="SMART" id="SM00060">
    <property type="entry name" value="FN3"/>
    <property type="match status" value="13"/>
</dbReference>
<dbReference type="PROSITE" id="PS50853">
    <property type="entry name" value="FN3"/>
    <property type="match status" value="11"/>
</dbReference>
<dbReference type="GO" id="GO:0031175">
    <property type="term" value="P:neuron projection development"/>
    <property type="evidence" value="ECO:0007669"/>
    <property type="project" value="TreeGrafter"/>
</dbReference>
<dbReference type="InterPro" id="IPR014716">
    <property type="entry name" value="Fibrinogen_a/b/g_C_1"/>
</dbReference>
<dbReference type="CDD" id="cd00087">
    <property type="entry name" value="FReD"/>
    <property type="match status" value="1"/>
</dbReference>
<dbReference type="PROSITE" id="PS00022">
    <property type="entry name" value="EGF_1"/>
    <property type="match status" value="3"/>
</dbReference>
<evidence type="ECO:0000256" key="11">
    <source>
        <dbReference type="SAM" id="MobiDB-lite"/>
    </source>
</evidence>
<dbReference type="FunFam" id="2.60.40.10:FF:000099">
    <property type="entry name" value="Fibronectin 1"/>
    <property type="match status" value="2"/>
</dbReference>
<protein>
    <submittedName>
        <fullName evidence="16">Zmp:0000000846</fullName>
    </submittedName>
</protein>
<evidence type="ECO:0000313" key="16">
    <source>
        <dbReference type="Ensembl" id="ENSAMXP00005055469.1"/>
    </source>
</evidence>
<feature type="domain" description="Fibronectin type-III" evidence="14">
    <location>
        <begin position="1056"/>
        <end position="1143"/>
    </location>
</feature>
<dbReference type="Proteomes" id="UP000694621">
    <property type="component" value="Unplaced"/>
</dbReference>
<dbReference type="SUPFAM" id="SSF56496">
    <property type="entry name" value="Fibrinogen C-terminal domain-like"/>
    <property type="match status" value="1"/>
</dbReference>
<dbReference type="Pfam" id="PF00147">
    <property type="entry name" value="Fibrinogen_C"/>
    <property type="match status" value="1"/>
</dbReference>
<feature type="domain" description="Fibronectin type-III" evidence="14">
    <location>
        <begin position="1671"/>
        <end position="1764"/>
    </location>
</feature>
<dbReference type="InterPro" id="IPR041161">
    <property type="entry name" value="EGF_Tenascin"/>
</dbReference>
<dbReference type="InterPro" id="IPR000742">
    <property type="entry name" value="EGF"/>
</dbReference>
<dbReference type="PROSITE" id="PS51406">
    <property type="entry name" value="FIBRINOGEN_C_2"/>
    <property type="match status" value="1"/>
</dbReference>
<dbReference type="PANTHER" id="PTHR46708:SF1">
    <property type="entry name" value="TENASCIN"/>
    <property type="match status" value="1"/>
</dbReference>
<evidence type="ECO:0000259" key="15">
    <source>
        <dbReference type="PROSITE" id="PS51406"/>
    </source>
</evidence>
<feature type="domain" description="Fibrinogen C-terminal" evidence="15">
    <location>
        <begin position="1827"/>
        <end position="2042"/>
    </location>
</feature>
<dbReference type="GO" id="GO:0005615">
    <property type="term" value="C:extracellular space"/>
    <property type="evidence" value="ECO:0007669"/>
    <property type="project" value="TreeGrafter"/>
</dbReference>
<dbReference type="CDD" id="cd00063">
    <property type="entry name" value="FN3"/>
    <property type="match status" value="13"/>
</dbReference>
<evidence type="ECO:0000313" key="17">
    <source>
        <dbReference type="Proteomes" id="UP000694621"/>
    </source>
</evidence>
<dbReference type="GO" id="GO:0030155">
    <property type="term" value="P:regulation of cell adhesion"/>
    <property type="evidence" value="ECO:0007669"/>
    <property type="project" value="TreeGrafter"/>
</dbReference>
<accession>A0A8B9LQC9</accession>
<name>A0A8B9LQC9_ASTMX</name>
<keyword evidence="3" id="KW-0964">Secreted</keyword>
<dbReference type="Pfam" id="PF18720">
    <property type="entry name" value="EGF_Tenascin"/>
    <property type="match status" value="3"/>
</dbReference>
<dbReference type="Pfam" id="PF00041">
    <property type="entry name" value="fn3"/>
    <property type="match status" value="13"/>
</dbReference>
<keyword evidence="7" id="KW-0677">Repeat</keyword>
<dbReference type="Gene3D" id="2.10.25.10">
    <property type="entry name" value="Laminin"/>
    <property type="match status" value="13"/>
</dbReference>
<feature type="region of interest" description="Disordered" evidence="11">
    <location>
        <begin position="67"/>
        <end position="97"/>
    </location>
</feature>
<dbReference type="FunFam" id="3.90.215.10:FF:000001">
    <property type="entry name" value="Tenascin isoform 1"/>
    <property type="match status" value="1"/>
</dbReference>
<keyword evidence="5 10" id="KW-0245">EGF-like domain</keyword>
<evidence type="ECO:0000259" key="14">
    <source>
        <dbReference type="PROSITE" id="PS50853"/>
    </source>
</evidence>
<dbReference type="CDD" id="cd00054">
    <property type="entry name" value="EGF_CA"/>
    <property type="match status" value="2"/>
</dbReference>
<sequence length="2053" mass="224589">MRTHCLVLRCLILATLMRLYQAGLVKKILQHQRHILPAPSIHNITQSDPEKPVIFSHVYTINVPESSLCSDNTDSPADSELEPKDAPAGSETSDYTTDGQNQIVFTHRINIPKQTCGCTKDLPDLKALLNRLEILEGEVSTLRGQCGGEATCCSAQVTGQVGTKPYCSGRGNYSFDICACVCEKGWKGPNCSLPDCPNHCSAQGRCVDGKCECFEGYFGEDCSMEACPVDCGENGQCISGVCLCAEGFTGVDCSQAACINDCLGRGLCVDGDCVCDEPWTGFDCSELICPRDCYDRGRCVNGTCYCDEGFRGEDCGERICLRNCMGQGFCVEGRCVCNAGYTGEDCATLTCLNNCNERGRCFNGMCICENGFQGEDCSVLSCPNNCYNRGRCINGQCECNAGFHGVDCSDLSCSNNCNGRGHCVNGQCVCMEGFGGEDCSRKTCPSHCYGQGHCIDGVCVCFAGFRGEDCSELSCPYNCQNRGLCVAGQCICNEGFTGEDCSQKKCPNDCLGNGDCVDGRCICKEGFVGEDCSIASCPTACNNHGRCIDGVCLCDEGFTGSDCAERKCLNHCHGQGQCVDGQCICDEGYIGEDCSEVSPPKGLTAYEIDPQTLQLDWGNEKLVKEYLVTYVPTTPGGLQMDFTVPGNQNTAIVPGLEPGIEYSINVHAILNNKKSVPVSVRAATSLPQPEGLKFKSIGETSVEVFWDQLDIPFDGWELTFHNTKEEDGKIVNILPPSQTHFEQPGLGPGQEYEVSVGIIKNETRGAPLKRTVMTKIDAPAEVVVRDVADSSALISWSGPVADVDNIRISYGPSGRPLDKHVDVPVKNLQHSLGGLEPDTDYQISLSSKRGDTFSDPVYESFTTGLDAPHGLQTVDQTDDSITVEWQNSRAPVDGYRIKYGPVVGGSHGEDIIPRGSGNRSQATLSGLKPGTEYGIGVTAVKKEKESQQATTNAMTDIDAPRDLEARESTETSMTVGWKRPKAKISNYRLAFVSPDGKRKEVEVPAVATTHTRKNLVPGIQYTISLVAERGRRKSASATITASTVLSLYLSEKNKPRIGKVIVSDVSWDSFNVTWNIEEGTVFENFVIEVTNSKGPERQKLSVSGDVFSLGVPGLIPNTSYTIALYGVHQGSRVNPNTFLSLASAPMIEKLHVSNVTSESFFLSWNGTEGNVDGFTLEIIDSSWRTEPAEYNLSSNASSYEVSRLRPSTDYIAYLSGVVKGRRIHTVTAEPELSGLVLSNVTSDRLSLSWRMGEKMYDNFIVEVRESALPSQAMGRTLPIQVRSTVLSGLKGDTQYHVKLYATSEPKPTLGPVVVSDTQPNNFTLSWSTVKGHFDGFLIRVSDREQFYDVVELKPLSATRNVTVPGLVDSTVYDVVFYGISHGRYTPPVSLNATTASLPKVENLTVTEITPYGFRVFWTARSSEGFRHFQVKVSDSGRLLEPKEFLVPGNQTSLDVWGLITGIGYEISLIGVSGSGLQSLPVTTEAVTEAEPEIEHLFVSDITPESFRLSWTADDIFDRYAIKVRDSKKVTFPREYNIPGNERTKVLTNLSGGTEYEIELYGFTQEHRSQPITAVARTGLGAPRSIHFSDVTDTSAVVEWHVPDDSIDSFRISYIPLSGGEFSFTFDGSESQTRLPNLIPGESYRVTVIAMKGLEESDPVSDTFTADLDMPQSLTASNVTDSEALVLWQPAVATVDGYVVTYSADTGGKFVLPPVTEQVSGNTAELEMKNLEPATPYTVTVYATKDGQKSAPAAVSFTTGYTCKLAWRLLTIDYLMNQDEILDPSATSHRLPELSGSTLYNVGLRAFAGPDNSPQQSPKISTIFTTVGKLYKNPKDCSQTLLNGEVTSGQYTIYPGGDENLPAPVYCDMTTDGGGWVVFLRRQNGKLDFYRNWKNYTNGFGDKNDEFWLGLMNLHKITASGQYELRVELRDGPETAYAQYDKFYVGDQRSRYKIQIGAYSGTAGDSMTYHHNRPFSTFDNDNDIAVTNCALSYKGAFWYKNCHRVNLMGRYGDNSHSKGINWFHWKGHEHSIPFAEMKIRPVNFRNLEGRRKRS</sequence>
<feature type="compositionally biased region" description="Polar residues" evidence="11">
    <location>
        <begin position="67"/>
        <end position="76"/>
    </location>
</feature>
<feature type="disulfide bond" evidence="10">
    <location>
        <begin position="382"/>
        <end position="392"/>
    </location>
</feature>
<keyword evidence="8 10" id="KW-1015">Disulfide bond</keyword>
<feature type="signal peptide" evidence="12">
    <location>
        <begin position="1"/>
        <end position="22"/>
    </location>
</feature>
<dbReference type="InterPro" id="IPR003961">
    <property type="entry name" value="FN3_dom"/>
</dbReference>
<feature type="domain" description="Fibronectin type-III" evidence="14">
    <location>
        <begin position="1232"/>
        <end position="1320"/>
    </location>
</feature>
<evidence type="ECO:0000256" key="8">
    <source>
        <dbReference type="ARBA" id="ARBA00023157"/>
    </source>
</evidence>
<dbReference type="SMART" id="SM00181">
    <property type="entry name" value="EGF"/>
    <property type="match status" value="13"/>
</dbReference>
<keyword evidence="9" id="KW-0325">Glycoprotein</keyword>
<evidence type="ECO:0000256" key="9">
    <source>
        <dbReference type="ARBA" id="ARBA00023180"/>
    </source>
</evidence>
<dbReference type="FunFam" id="2.10.25.10:FF:000001">
    <property type="entry name" value="Tenascin C"/>
    <property type="match status" value="13"/>
</dbReference>
<dbReference type="NCBIfam" id="NF040941">
    <property type="entry name" value="GGGWT_bact"/>
    <property type="match status" value="1"/>
</dbReference>
<evidence type="ECO:0000256" key="3">
    <source>
        <dbReference type="ARBA" id="ARBA00022525"/>
    </source>
</evidence>